<feature type="transmembrane region" description="Helical" evidence="9">
    <location>
        <begin position="605"/>
        <end position="626"/>
    </location>
</feature>
<comment type="subcellular location">
    <subcellularLocation>
        <location evidence="1 9">Cell membrane</location>
        <topology evidence="1 9">Multi-pass membrane protein</topology>
    </subcellularLocation>
</comment>
<dbReference type="InterPro" id="IPR005791">
    <property type="entry name" value="SecD"/>
</dbReference>
<protein>
    <recommendedName>
        <fullName evidence="9 10">Multifunctional fusion protein</fullName>
    </recommendedName>
    <domain>
        <recommendedName>
            <fullName evidence="9">Protein translocase subunit SecD</fullName>
        </recommendedName>
    </domain>
    <domain>
        <recommendedName>
            <fullName evidence="10">Protein-export membrane protein SecF</fullName>
        </recommendedName>
    </domain>
</protein>
<evidence type="ECO:0000313" key="16">
    <source>
        <dbReference type="Proteomes" id="UP001451571"/>
    </source>
</evidence>
<evidence type="ECO:0000256" key="4">
    <source>
        <dbReference type="ARBA" id="ARBA00022692"/>
    </source>
</evidence>
<feature type="transmembrane region" description="Helical" evidence="9">
    <location>
        <begin position="343"/>
        <end position="363"/>
    </location>
</feature>
<feature type="transmembrane region" description="Helical" evidence="9">
    <location>
        <begin position="276"/>
        <end position="295"/>
    </location>
</feature>
<dbReference type="PANTHER" id="PTHR30081:SF1">
    <property type="entry name" value="PROTEIN TRANSLOCASE SUBUNIT SECD"/>
    <property type="match status" value="1"/>
</dbReference>
<dbReference type="SUPFAM" id="SSF82866">
    <property type="entry name" value="Multidrug efflux transporter AcrB transmembrane domain"/>
    <property type="match status" value="2"/>
</dbReference>
<dbReference type="NCBIfam" id="TIGR00916">
    <property type="entry name" value="2A0604s01"/>
    <property type="match status" value="1"/>
</dbReference>
<dbReference type="PRINTS" id="PR01755">
    <property type="entry name" value="SECFTRNLCASE"/>
</dbReference>
<keyword evidence="6 9" id="KW-1133">Transmembrane helix</keyword>
<dbReference type="InterPro" id="IPR022645">
    <property type="entry name" value="SecD/SecF_bac"/>
</dbReference>
<feature type="transmembrane region" description="Helical" evidence="9">
    <location>
        <begin position="577"/>
        <end position="599"/>
    </location>
</feature>
<evidence type="ECO:0000256" key="8">
    <source>
        <dbReference type="ARBA" id="ARBA00023136"/>
    </source>
</evidence>
<dbReference type="Pfam" id="PF21760">
    <property type="entry name" value="SecD_1st"/>
    <property type="match status" value="1"/>
</dbReference>
<feature type="transmembrane region" description="Helical" evidence="9">
    <location>
        <begin position="425"/>
        <end position="444"/>
    </location>
</feature>
<evidence type="ECO:0000256" key="2">
    <source>
        <dbReference type="ARBA" id="ARBA00022448"/>
    </source>
</evidence>
<keyword evidence="11" id="KW-0732">Signal</keyword>
<dbReference type="Gene3D" id="1.20.1640.10">
    <property type="entry name" value="Multidrug efflux transporter AcrB transmembrane domain"/>
    <property type="match status" value="2"/>
</dbReference>
<feature type="domain" description="SecDF P1 head subdomain" evidence="14">
    <location>
        <begin position="124"/>
        <end position="225"/>
    </location>
</feature>
<evidence type="ECO:0000313" key="15">
    <source>
        <dbReference type="EMBL" id="XAH72713.1"/>
    </source>
</evidence>
<dbReference type="RefSeq" id="WP_342756326.1">
    <property type="nucleotide sequence ID" value="NZ_CP146256.1"/>
</dbReference>
<dbReference type="EMBL" id="CP146256">
    <property type="protein sequence ID" value="XAH72713.1"/>
    <property type="molecule type" value="Genomic_DNA"/>
</dbReference>
<comment type="similarity">
    <text evidence="10">Belongs to the SecD/SecF family. SecF subfamily.</text>
</comment>
<feature type="transmembrane region" description="Helical" evidence="9">
    <location>
        <begin position="682"/>
        <end position="708"/>
    </location>
</feature>
<feature type="transmembrane region" description="Helical" evidence="9">
    <location>
        <begin position="658"/>
        <end position="676"/>
    </location>
</feature>
<feature type="domain" description="Protein export membrane protein SecD/SecF C-terminal" evidence="12">
    <location>
        <begin position="227"/>
        <end position="396"/>
    </location>
</feature>
<dbReference type="InterPro" id="IPR055344">
    <property type="entry name" value="SecD_SecF_C_bact"/>
</dbReference>
<evidence type="ECO:0000256" key="5">
    <source>
        <dbReference type="ARBA" id="ARBA00022927"/>
    </source>
</evidence>
<comment type="caution">
    <text evidence="9">Lacks conserved residue(s) required for the propagation of feature annotation.</text>
</comment>
<evidence type="ECO:0000256" key="10">
    <source>
        <dbReference type="HAMAP-Rule" id="MF_01464"/>
    </source>
</evidence>
<evidence type="ECO:0000256" key="9">
    <source>
        <dbReference type="HAMAP-Rule" id="MF_01463"/>
    </source>
</evidence>
<dbReference type="InterPro" id="IPR048631">
    <property type="entry name" value="SecD_1st"/>
</dbReference>
<evidence type="ECO:0000259" key="13">
    <source>
        <dbReference type="Pfam" id="PF21760"/>
    </source>
</evidence>
<comment type="subunit">
    <text evidence="9">Forms a complex with SecF. Part of the essential Sec protein translocation apparatus which comprises SecA, SecYEG and auxiliary proteins SecDF. Other proteins may also be involved.</text>
</comment>
<keyword evidence="2 9" id="KW-0813">Transport</keyword>
<feature type="transmembrane region" description="Helical" evidence="9">
    <location>
        <begin position="375"/>
        <end position="395"/>
    </location>
</feature>
<evidence type="ECO:0000259" key="14">
    <source>
        <dbReference type="Pfam" id="PF22599"/>
    </source>
</evidence>
<feature type="chain" id="PRO_5045938895" description="Multifunctional fusion protein" evidence="11">
    <location>
        <begin position="24"/>
        <end position="719"/>
    </location>
</feature>
<evidence type="ECO:0000256" key="7">
    <source>
        <dbReference type="ARBA" id="ARBA00023010"/>
    </source>
</evidence>
<keyword evidence="8 9" id="KW-0472">Membrane</keyword>
<dbReference type="Proteomes" id="UP001451571">
    <property type="component" value="Chromosome"/>
</dbReference>
<dbReference type="InterPro" id="IPR022646">
    <property type="entry name" value="SecD/SecF_CS"/>
</dbReference>
<feature type="transmembrane region" description="Helical" evidence="9">
    <location>
        <begin position="251"/>
        <end position="269"/>
    </location>
</feature>
<dbReference type="InterPro" id="IPR022813">
    <property type="entry name" value="SecD/SecF_arch_bac"/>
</dbReference>
<keyword evidence="7 9" id="KW-0811">Translocation</keyword>
<dbReference type="Pfam" id="PF02355">
    <property type="entry name" value="SecD_SecF_C"/>
    <property type="match status" value="2"/>
</dbReference>
<dbReference type="NCBIfam" id="TIGR01129">
    <property type="entry name" value="secD"/>
    <property type="match status" value="1"/>
</dbReference>
<feature type="transmembrane region" description="Helical" evidence="9">
    <location>
        <begin position="553"/>
        <end position="570"/>
    </location>
</feature>
<sequence length="719" mass="76755">MKKRKAVIILLVMLLALVGLTYAAVEGIGTEKAGAASGIKLGLDLAGGVSITYQVVGDEVPTEEDMADTVYKLQKRVENYSTEAQVYQEGADRINIEIPGVSDENAILEELGKPGSLVFMNSANEEVLSGTDIANAEAGSQQDSMGNSQFVVQLTMTDEGKQKFAEATKAAYPTNDIIYIIYDNAVISAPAVQAEITDGQAVITGMASYEEAESLASTIRIGGLKLQLEELRSNVVGAQLGSEAISTSLKAGAVGFVMVVVFMVVVYYVMGAAASLALAIYTALIVVLLNAFEITLTLPGIAGIILSIGMAVDANVIIFARIREELATGKTIPTSIKIGFERAMPAIIDSNITTLIAALVLGVKGSGTVKGFAHTLALGIVLSMFTALFVTKLIMNACYAIGLKNVKLYGVGKEIKTIDFLSKKVIFFAISIAIIVGGFVVMGVNHTTKGSAFNYSLEFVGGTSTNVTFNEDLSIADIDSKVVPLIEDVIGDGDVQTQKVADTNQVIFKTRTLDSEERQTVKDSLVENFSVDESTITSETISSAISSEMQSDALIALVISMICILVYIWFRFKDIRFGASSVLALLNDALVVIVFYAAARISVGGTFIACVLTIVGFSINSTIVIFDRVRENLALSGKNTDLKELVNRSITQTLSRSIFTSLTVFLMILALYVFGVTSIKEFALPLMVGTICGAYSSICLSGAMWYIFRTKIVKKAKAK</sequence>
<reference evidence="15 16" key="1">
    <citation type="submission" date="2024-02" db="EMBL/GenBank/DDBJ databases">
        <title>Bacterial strain from lacustrine sediment.</title>
        <authorList>
            <person name="Petit C."/>
            <person name="Fadhlaoui K."/>
        </authorList>
    </citation>
    <scope>NUCLEOTIDE SEQUENCE [LARGE SCALE GENOMIC DNA]</scope>
    <source>
        <strain evidence="15 16">IPX-CK</strain>
    </source>
</reference>
<dbReference type="PANTHER" id="PTHR30081">
    <property type="entry name" value="PROTEIN-EXPORT MEMBRANE PROTEIN SEC"/>
    <property type="match status" value="1"/>
</dbReference>
<feature type="domain" description="Protein translocase subunit SecDF P1" evidence="13">
    <location>
        <begin position="70"/>
        <end position="122"/>
    </location>
</feature>
<accession>A0ABZ3ER68</accession>
<organism evidence="15 16">
    <name type="scientific">Kineothrix sedimenti</name>
    <dbReference type="NCBI Taxonomy" id="3123317"/>
    <lineage>
        <taxon>Bacteria</taxon>
        <taxon>Bacillati</taxon>
        <taxon>Bacillota</taxon>
        <taxon>Clostridia</taxon>
        <taxon>Lachnospirales</taxon>
        <taxon>Lachnospiraceae</taxon>
        <taxon>Kineothrix</taxon>
    </lineage>
</organism>
<evidence type="ECO:0000259" key="12">
    <source>
        <dbReference type="Pfam" id="PF02355"/>
    </source>
</evidence>
<evidence type="ECO:0000256" key="1">
    <source>
        <dbReference type="ARBA" id="ARBA00004651"/>
    </source>
</evidence>
<proteinExistence type="inferred from homology"/>
<dbReference type="Gene3D" id="3.30.1360.200">
    <property type="match status" value="1"/>
</dbReference>
<dbReference type="HAMAP" id="MF_01463_B">
    <property type="entry name" value="SecD_B"/>
    <property type="match status" value="1"/>
</dbReference>
<evidence type="ECO:0000256" key="6">
    <source>
        <dbReference type="ARBA" id="ARBA00022989"/>
    </source>
</evidence>
<dbReference type="Pfam" id="PF07549">
    <property type="entry name" value="Sec_GG"/>
    <property type="match status" value="1"/>
</dbReference>
<evidence type="ECO:0000256" key="11">
    <source>
        <dbReference type="SAM" id="SignalP"/>
    </source>
</evidence>
<feature type="transmembrane region" description="Helical" evidence="9">
    <location>
        <begin position="301"/>
        <end position="322"/>
    </location>
</feature>
<dbReference type="InterPro" id="IPR005665">
    <property type="entry name" value="SecF_bac"/>
</dbReference>
<keyword evidence="4 9" id="KW-0812">Transmembrane</keyword>
<keyword evidence="3 9" id="KW-1003">Cell membrane</keyword>
<keyword evidence="5 9" id="KW-0653">Protein transport</keyword>
<dbReference type="InterPro" id="IPR048634">
    <property type="entry name" value="SecD_SecF_C"/>
</dbReference>
<comment type="similarity">
    <text evidence="9">Belongs to the SecD/SecF family. SecD subfamily.</text>
</comment>
<feature type="signal peptide" evidence="11">
    <location>
        <begin position="1"/>
        <end position="23"/>
    </location>
</feature>
<feature type="domain" description="Protein export membrane protein SecD/SecF C-terminal" evidence="12">
    <location>
        <begin position="524"/>
        <end position="709"/>
    </location>
</feature>
<gene>
    <name evidence="9 15" type="primary">secD</name>
    <name evidence="10" type="synonym">secF</name>
    <name evidence="15" type="ORF">V6984_14495</name>
</gene>
<dbReference type="InterPro" id="IPR054384">
    <property type="entry name" value="SecDF_P1_head"/>
</dbReference>
<dbReference type="Pfam" id="PF22599">
    <property type="entry name" value="SecDF_P1_head"/>
    <property type="match status" value="1"/>
</dbReference>
<name>A0ABZ3ER68_9FIRM</name>
<comment type="subunit">
    <text evidence="10">Forms a complex with SecD. Part of the essential Sec protein translocation apparatus which comprises SecA, SecYEG and auxiliary proteins SecDF. Other proteins may also be involved.</text>
</comment>
<comment type="function">
    <text evidence="9">Part of the Sec protein translocase complex. Interacts with the SecYEG preprotein conducting channel. SecDF uses the proton motive force (PMF) to complete protein translocation after the ATP-dependent function of SecA.</text>
</comment>
<dbReference type="HAMAP" id="MF_01464_B">
    <property type="entry name" value="SecF_B"/>
    <property type="match status" value="1"/>
</dbReference>
<keyword evidence="16" id="KW-1185">Reference proteome</keyword>
<evidence type="ECO:0000256" key="3">
    <source>
        <dbReference type="ARBA" id="ARBA00022475"/>
    </source>
</evidence>
<dbReference type="NCBIfam" id="TIGR00966">
    <property type="entry name" value="transloc_SecF"/>
    <property type="match status" value="1"/>
</dbReference>